<accession>A0AAE0WZ60</accession>
<gene>
    <name evidence="2" type="ORF">B0T22DRAFT_473945</name>
</gene>
<evidence type="ECO:0000313" key="3">
    <source>
        <dbReference type="Proteomes" id="UP001270362"/>
    </source>
</evidence>
<keyword evidence="1" id="KW-0812">Transmembrane</keyword>
<dbReference type="Proteomes" id="UP001270362">
    <property type="component" value="Unassembled WGS sequence"/>
</dbReference>
<comment type="caution">
    <text evidence="2">The sequence shown here is derived from an EMBL/GenBank/DDBJ whole genome shotgun (WGS) entry which is preliminary data.</text>
</comment>
<dbReference type="EMBL" id="JAULSO010000008">
    <property type="protein sequence ID" value="KAK3681096.1"/>
    <property type="molecule type" value="Genomic_DNA"/>
</dbReference>
<protein>
    <submittedName>
        <fullName evidence="2">Uncharacterized protein</fullName>
    </submittedName>
</protein>
<proteinExistence type="predicted"/>
<sequence length="498" mass="57387">MATGSDTTFLGEPRLSFAAANPKLALTGAATVLLLISLLVHQFLVFKAAKAAAEQAKAFPHVLQFPPSRRHALAGLPKFEKSMSAPELQVVSPQTLKARALSTTKNARPDFDTDNLYTPTGFSTQDLRKLGRFPDYAVLSGVRHPVPTRPEWDISKAIFRPFRPFRWGYHQHMALMKFEPDWWVELEQNYHKTMAARFELLRSHPDLIFFQNPAAELATRELMEMVLQFTCKRYPQHFWLSDDDTVLHNNLLNTTTDLSTTPALRALFDNIPEDYCLMLRNEDDGFYYLRAAMACSSVGWNIAQHRNKVLRDIHTHVPDYAEKMAMSMDRYFSKMPADQPVFRCSWSIEDYEVMFTTPELDENWTRSKFAAHPDKLTVEHLRLRCDSQTLRRLPLSASVVFNFKAVFTKFEDLRTEPYIPALLWKVLEGGKENLITYKCDDHVRRVAMDALAKWAAEQVEQGIVPKDWEVTTLDESPFYPKWEETWLKKQGFSVPRAG</sequence>
<keyword evidence="1" id="KW-1133">Transmembrane helix</keyword>
<keyword evidence="1" id="KW-0472">Membrane</keyword>
<dbReference type="Pfam" id="PF11927">
    <property type="entry name" value="HODM_asu-like"/>
    <property type="match status" value="1"/>
</dbReference>
<evidence type="ECO:0000313" key="2">
    <source>
        <dbReference type="EMBL" id="KAK3681096.1"/>
    </source>
</evidence>
<dbReference type="InterPro" id="IPR021848">
    <property type="entry name" value="HODM_asu-like"/>
</dbReference>
<organism evidence="2 3">
    <name type="scientific">Podospora appendiculata</name>
    <dbReference type="NCBI Taxonomy" id="314037"/>
    <lineage>
        <taxon>Eukaryota</taxon>
        <taxon>Fungi</taxon>
        <taxon>Dikarya</taxon>
        <taxon>Ascomycota</taxon>
        <taxon>Pezizomycotina</taxon>
        <taxon>Sordariomycetes</taxon>
        <taxon>Sordariomycetidae</taxon>
        <taxon>Sordariales</taxon>
        <taxon>Podosporaceae</taxon>
        <taxon>Podospora</taxon>
    </lineage>
</organism>
<reference evidence="2" key="2">
    <citation type="submission" date="2023-06" db="EMBL/GenBank/DDBJ databases">
        <authorList>
            <consortium name="Lawrence Berkeley National Laboratory"/>
            <person name="Haridas S."/>
            <person name="Hensen N."/>
            <person name="Bonometti L."/>
            <person name="Westerberg I."/>
            <person name="Brannstrom I.O."/>
            <person name="Guillou S."/>
            <person name="Cros-Aarteil S."/>
            <person name="Calhoun S."/>
            <person name="Kuo A."/>
            <person name="Mondo S."/>
            <person name="Pangilinan J."/>
            <person name="Riley R."/>
            <person name="Labutti K."/>
            <person name="Andreopoulos B."/>
            <person name="Lipzen A."/>
            <person name="Chen C."/>
            <person name="Yanf M."/>
            <person name="Daum C."/>
            <person name="Ng V."/>
            <person name="Clum A."/>
            <person name="Steindorff A."/>
            <person name="Ohm R."/>
            <person name="Martin F."/>
            <person name="Silar P."/>
            <person name="Natvig D."/>
            <person name="Lalanne C."/>
            <person name="Gautier V."/>
            <person name="Ament-Velasquez S.L."/>
            <person name="Kruys A."/>
            <person name="Hutchinson M.I."/>
            <person name="Powell A.J."/>
            <person name="Barry K."/>
            <person name="Miller A.N."/>
            <person name="Grigoriev I.V."/>
            <person name="Debuchy R."/>
            <person name="Gladieux P."/>
            <person name="Thoren M.H."/>
            <person name="Johannesson H."/>
        </authorList>
    </citation>
    <scope>NUCLEOTIDE SEQUENCE</scope>
    <source>
        <strain evidence="2">CBS 314.62</strain>
    </source>
</reference>
<evidence type="ECO:0000256" key="1">
    <source>
        <dbReference type="SAM" id="Phobius"/>
    </source>
</evidence>
<reference evidence="2" key="1">
    <citation type="journal article" date="2023" name="Mol. Phylogenet. Evol.">
        <title>Genome-scale phylogeny and comparative genomics of the fungal order Sordariales.</title>
        <authorList>
            <person name="Hensen N."/>
            <person name="Bonometti L."/>
            <person name="Westerberg I."/>
            <person name="Brannstrom I.O."/>
            <person name="Guillou S."/>
            <person name="Cros-Aarteil S."/>
            <person name="Calhoun S."/>
            <person name="Haridas S."/>
            <person name="Kuo A."/>
            <person name="Mondo S."/>
            <person name="Pangilinan J."/>
            <person name="Riley R."/>
            <person name="LaButti K."/>
            <person name="Andreopoulos B."/>
            <person name="Lipzen A."/>
            <person name="Chen C."/>
            <person name="Yan M."/>
            <person name="Daum C."/>
            <person name="Ng V."/>
            <person name="Clum A."/>
            <person name="Steindorff A."/>
            <person name="Ohm R.A."/>
            <person name="Martin F."/>
            <person name="Silar P."/>
            <person name="Natvig D.O."/>
            <person name="Lalanne C."/>
            <person name="Gautier V."/>
            <person name="Ament-Velasquez S.L."/>
            <person name="Kruys A."/>
            <person name="Hutchinson M.I."/>
            <person name="Powell A.J."/>
            <person name="Barry K."/>
            <person name="Miller A.N."/>
            <person name="Grigoriev I.V."/>
            <person name="Debuchy R."/>
            <person name="Gladieux P."/>
            <person name="Hiltunen Thoren M."/>
            <person name="Johannesson H."/>
        </authorList>
    </citation>
    <scope>NUCLEOTIDE SEQUENCE</scope>
    <source>
        <strain evidence="2">CBS 314.62</strain>
    </source>
</reference>
<name>A0AAE0WZ60_9PEZI</name>
<feature type="transmembrane region" description="Helical" evidence="1">
    <location>
        <begin position="24"/>
        <end position="46"/>
    </location>
</feature>
<keyword evidence="3" id="KW-1185">Reference proteome</keyword>
<dbReference type="AlphaFoldDB" id="A0AAE0WZ60"/>